<proteinExistence type="predicted"/>
<dbReference type="AlphaFoldDB" id="A0A1I7Y5D9"/>
<evidence type="ECO:0000313" key="1">
    <source>
        <dbReference type="Proteomes" id="UP000095287"/>
    </source>
</evidence>
<accession>A0A1I7Y5D9</accession>
<reference evidence="2" key="1">
    <citation type="submission" date="2016-11" db="UniProtKB">
        <authorList>
            <consortium name="WormBaseParasite"/>
        </authorList>
    </citation>
    <scope>IDENTIFICATION</scope>
</reference>
<organism evidence="1 2">
    <name type="scientific">Steinernema glaseri</name>
    <dbReference type="NCBI Taxonomy" id="37863"/>
    <lineage>
        <taxon>Eukaryota</taxon>
        <taxon>Metazoa</taxon>
        <taxon>Ecdysozoa</taxon>
        <taxon>Nematoda</taxon>
        <taxon>Chromadorea</taxon>
        <taxon>Rhabditida</taxon>
        <taxon>Tylenchina</taxon>
        <taxon>Panagrolaimomorpha</taxon>
        <taxon>Strongyloidoidea</taxon>
        <taxon>Steinernematidae</taxon>
        <taxon>Steinernema</taxon>
    </lineage>
</organism>
<dbReference type="WBParaSite" id="L893_g12846.t1">
    <property type="protein sequence ID" value="L893_g12846.t1"/>
    <property type="gene ID" value="L893_g12846"/>
</dbReference>
<evidence type="ECO:0000313" key="2">
    <source>
        <dbReference type="WBParaSite" id="L893_g12846.t1"/>
    </source>
</evidence>
<sequence>MYFYTLPRPRSPSTRKRPFAPTYFQIPKEKSRRQVPPENTQGSRGPVAMWKIVDLTTKIHPVHLTSSLFFPLVESPPHMARVTIAAGVDRSPAGGSKDDLRSLRHLRRSADSPQTAAVIAGRSRRHKRRRQKTIVNRADTHRLPIASPLGSAHAVAVFAHVLRHVISASCACHEFKVETGRKCDHLPLHVNVTTAFFNRCKK</sequence>
<protein>
    <submittedName>
        <fullName evidence="2">SWIM-type domain-containing protein</fullName>
    </submittedName>
</protein>
<dbReference type="Proteomes" id="UP000095287">
    <property type="component" value="Unplaced"/>
</dbReference>
<keyword evidence="1" id="KW-1185">Reference proteome</keyword>
<name>A0A1I7Y5D9_9BILA</name>